<keyword evidence="1" id="KW-0479">Metal-binding</keyword>
<dbReference type="SUPFAM" id="SSF57716">
    <property type="entry name" value="Glucocorticoid receptor-like (DNA-binding domain)"/>
    <property type="match status" value="1"/>
</dbReference>
<sequence>MSSWRKCVFGCKYVSRLFNLPTEETRRRKWLEFIFGNAHQKTSKNLFVCQRHFTRECFQNYGYFESGLTTKLNLTADAVPSIKDDDGAPTAGTSQERPSHTASSDAEAASASVSTPPSQSVTSGMLPMSTRTVSTQLSTGTLKLQHVRSKGVQTKILTIDSSTQTDSSWLDLSSTPVKAGASGVRKRQRLEMEEGEEEDVDISDISLSQPHDSTYDPGASATDVSEVTVVEPTSEFEDSKYIVFESSLKQLFQTCPICKRYCNLQKRSSGTFVSYIQSCPHCLYNRKWDSQPIMGSTPVGNLQLSAAVYFSGGSYIKMEKICKAMNLQVHQYNAFRRHSRSFLEPAIYHKWKKDQETFFEELKRKGKVAVGGDMRADSPGHSAKYGSYTIMELESEKILDIQLVQSNEVGGSFYMEKEGLKRGLDLLEANSIEVDYIVTDRHTQVKTFLRGKNITQYYDVWHLEKGLSKKLEKLSKEKECQLIKKWLPALKNHIYWVASSSKTGPEKVAKWTSLINHIQNVHTHDDPEFPKCAHPDRVSKDPSKWFQPGTVALYKVEKLLVNKRVLGDVKKLSSDYQTSSLEAFHSVIIRFAPKSVVYPFVGMMCRLYLAGMHFNENVKRQQATSKGQALFKVAYPKYKKGKPMAKPVKTKPTYEYVSELMRLVFTEVFPEPGRFVEQLSAVPVPEDLSAQFEKVPKEVVVSAHVSRFSRAAGGPDHDAGSQHTARPDQETPGVSGVQHMQE</sequence>
<feature type="compositionally biased region" description="Basic and acidic residues" evidence="6">
    <location>
        <begin position="715"/>
        <end position="729"/>
    </location>
</feature>
<dbReference type="PANTHER" id="PTHR31751:SF44">
    <property type="entry name" value="SI:CH211-211K8.4-RELATED"/>
    <property type="match status" value="1"/>
</dbReference>
<feature type="compositionally biased region" description="Acidic residues" evidence="6">
    <location>
        <begin position="193"/>
        <end position="202"/>
    </location>
</feature>
<keyword evidence="4 5" id="KW-0238">DNA-binding</keyword>
<dbReference type="PANTHER" id="PTHR31751">
    <property type="entry name" value="SI:CH211-108C17.2-RELATED-RELATED"/>
    <property type="match status" value="1"/>
</dbReference>
<dbReference type="InterPro" id="IPR006612">
    <property type="entry name" value="THAP_Znf"/>
</dbReference>
<feature type="compositionally biased region" description="Low complexity" evidence="6">
    <location>
        <begin position="102"/>
        <end position="123"/>
    </location>
</feature>
<keyword evidence="3" id="KW-0862">Zinc</keyword>
<dbReference type="GO" id="GO:0008270">
    <property type="term" value="F:zinc ion binding"/>
    <property type="evidence" value="ECO:0007669"/>
    <property type="project" value="UniProtKB-KW"/>
</dbReference>
<feature type="region of interest" description="Disordered" evidence="6">
    <location>
        <begin position="166"/>
        <end position="202"/>
    </location>
</feature>
<dbReference type="SMART" id="SM00980">
    <property type="entry name" value="THAP"/>
    <property type="match status" value="1"/>
</dbReference>
<protein>
    <recommendedName>
        <fullName evidence="7">THAP-type domain-containing protein</fullName>
    </recommendedName>
</protein>
<keyword evidence="2 5" id="KW-0863">Zinc-finger</keyword>
<accession>A0AAW0P7H0</accession>
<evidence type="ECO:0000256" key="6">
    <source>
        <dbReference type="SAM" id="MobiDB-lite"/>
    </source>
</evidence>
<name>A0AAW0P7H0_9GOBI</name>
<dbReference type="EMBL" id="JBBPFD010000010">
    <property type="protein sequence ID" value="KAK7910518.1"/>
    <property type="molecule type" value="Genomic_DNA"/>
</dbReference>
<feature type="compositionally biased region" description="Polar residues" evidence="6">
    <location>
        <begin position="166"/>
        <end position="176"/>
    </location>
</feature>
<dbReference type="Pfam" id="PF05485">
    <property type="entry name" value="THAP"/>
    <property type="match status" value="1"/>
</dbReference>
<evidence type="ECO:0000256" key="5">
    <source>
        <dbReference type="PROSITE-ProRule" id="PRU00309"/>
    </source>
</evidence>
<evidence type="ECO:0000313" key="9">
    <source>
        <dbReference type="Proteomes" id="UP001460270"/>
    </source>
</evidence>
<dbReference type="PROSITE" id="PS50950">
    <property type="entry name" value="ZF_THAP"/>
    <property type="match status" value="1"/>
</dbReference>
<evidence type="ECO:0000256" key="3">
    <source>
        <dbReference type="ARBA" id="ARBA00022833"/>
    </source>
</evidence>
<evidence type="ECO:0000259" key="7">
    <source>
        <dbReference type="PROSITE" id="PS50950"/>
    </source>
</evidence>
<feature type="region of interest" description="Disordered" evidence="6">
    <location>
        <begin position="710"/>
        <end position="742"/>
    </location>
</feature>
<evidence type="ECO:0000256" key="1">
    <source>
        <dbReference type="ARBA" id="ARBA00022723"/>
    </source>
</evidence>
<gene>
    <name evidence="8" type="ORF">WMY93_015202</name>
</gene>
<proteinExistence type="predicted"/>
<keyword evidence="9" id="KW-1185">Reference proteome</keyword>
<dbReference type="Proteomes" id="UP001460270">
    <property type="component" value="Unassembled WGS sequence"/>
</dbReference>
<evidence type="ECO:0000313" key="8">
    <source>
        <dbReference type="EMBL" id="KAK7910518.1"/>
    </source>
</evidence>
<dbReference type="AlphaFoldDB" id="A0AAW0P7H0"/>
<organism evidence="8 9">
    <name type="scientific">Mugilogobius chulae</name>
    <name type="common">yellowstripe goby</name>
    <dbReference type="NCBI Taxonomy" id="88201"/>
    <lineage>
        <taxon>Eukaryota</taxon>
        <taxon>Metazoa</taxon>
        <taxon>Chordata</taxon>
        <taxon>Craniata</taxon>
        <taxon>Vertebrata</taxon>
        <taxon>Euteleostomi</taxon>
        <taxon>Actinopterygii</taxon>
        <taxon>Neopterygii</taxon>
        <taxon>Teleostei</taxon>
        <taxon>Neoteleostei</taxon>
        <taxon>Acanthomorphata</taxon>
        <taxon>Gobiaria</taxon>
        <taxon>Gobiiformes</taxon>
        <taxon>Gobioidei</taxon>
        <taxon>Gobiidae</taxon>
        <taxon>Gobionellinae</taxon>
        <taxon>Mugilogobius</taxon>
    </lineage>
</organism>
<dbReference type="GO" id="GO:0003677">
    <property type="term" value="F:DNA binding"/>
    <property type="evidence" value="ECO:0007669"/>
    <property type="project" value="UniProtKB-UniRule"/>
</dbReference>
<feature type="domain" description="THAP-type" evidence="7">
    <location>
        <begin position="1"/>
        <end position="83"/>
    </location>
</feature>
<evidence type="ECO:0000256" key="2">
    <source>
        <dbReference type="ARBA" id="ARBA00022771"/>
    </source>
</evidence>
<evidence type="ECO:0000256" key="4">
    <source>
        <dbReference type="ARBA" id="ARBA00023125"/>
    </source>
</evidence>
<comment type="caution">
    <text evidence="8">The sequence shown here is derived from an EMBL/GenBank/DDBJ whole genome shotgun (WGS) entry which is preliminary data.</text>
</comment>
<reference evidence="9" key="1">
    <citation type="submission" date="2024-04" db="EMBL/GenBank/DDBJ databases">
        <title>Salinicola lusitanus LLJ914,a marine bacterium isolated from the Okinawa Trough.</title>
        <authorList>
            <person name="Li J."/>
        </authorList>
    </citation>
    <scope>NUCLEOTIDE SEQUENCE [LARGE SCALE GENOMIC DNA]</scope>
</reference>
<dbReference type="SMART" id="SM00692">
    <property type="entry name" value="DM3"/>
    <property type="match status" value="1"/>
</dbReference>
<feature type="region of interest" description="Disordered" evidence="6">
    <location>
        <begin position="81"/>
        <end position="126"/>
    </location>
</feature>